<feature type="transmembrane region" description="Helical" evidence="1">
    <location>
        <begin position="23"/>
        <end position="45"/>
    </location>
</feature>
<evidence type="ECO:0000313" key="2">
    <source>
        <dbReference type="EMBL" id="KAH7305283.1"/>
    </source>
</evidence>
<protein>
    <submittedName>
        <fullName evidence="2">Uncharacterized protein</fullName>
    </submittedName>
</protein>
<dbReference type="EMBL" id="JAGPNK010000019">
    <property type="protein sequence ID" value="KAH7305283.1"/>
    <property type="molecule type" value="Genomic_DNA"/>
</dbReference>
<dbReference type="Proteomes" id="UP000813444">
    <property type="component" value="Unassembled WGS sequence"/>
</dbReference>
<accession>A0A8K0WKV2</accession>
<dbReference type="AlphaFoldDB" id="A0A8K0WKV2"/>
<keyword evidence="1" id="KW-0472">Membrane</keyword>
<sequence length="106" mass="11468">MDHRTIHMCPEGGYSPLSLAGNLAGLLTFAFGVFVTLTALLAATCNAENETEAKRALLTQTRLHVNRTGKSTSGVLIDEDLDYGDLKRIFDSRMAAYGSAVSEMEK</sequence>
<keyword evidence="1" id="KW-0812">Transmembrane</keyword>
<evidence type="ECO:0000313" key="3">
    <source>
        <dbReference type="Proteomes" id="UP000813444"/>
    </source>
</evidence>
<dbReference type="OrthoDB" id="5329749at2759"/>
<name>A0A8K0WKV2_9HYPO</name>
<gene>
    <name evidence="2" type="ORF">B0I35DRAFT_484038</name>
</gene>
<evidence type="ECO:0000256" key="1">
    <source>
        <dbReference type="SAM" id="Phobius"/>
    </source>
</evidence>
<organism evidence="2 3">
    <name type="scientific">Stachybotrys elegans</name>
    <dbReference type="NCBI Taxonomy" id="80388"/>
    <lineage>
        <taxon>Eukaryota</taxon>
        <taxon>Fungi</taxon>
        <taxon>Dikarya</taxon>
        <taxon>Ascomycota</taxon>
        <taxon>Pezizomycotina</taxon>
        <taxon>Sordariomycetes</taxon>
        <taxon>Hypocreomycetidae</taxon>
        <taxon>Hypocreales</taxon>
        <taxon>Stachybotryaceae</taxon>
        <taxon>Stachybotrys</taxon>
    </lineage>
</organism>
<keyword evidence="1" id="KW-1133">Transmembrane helix</keyword>
<proteinExistence type="predicted"/>
<reference evidence="2" key="1">
    <citation type="journal article" date="2021" name="Nat. Commun.">
        <title>Genetic determinants of endophytism in the Arabidopsis root mycobiome.</title>
        <authorList>
            <person name="Mesny F."/>
            <person name="Miyauchi S."/>
            <person name="Thiergart T."/>
            <person name="Pickel B."/>
            <person name="Atanasova L."/>
            <person name="Karlsson M."/>
            <person name="Huettel B."/>
            <person name="Barry K.W."/>
            <person name="Haridas S."/>
            <person name="Chen C."/>
            <person name="Bauer D."/>
            <person name="Andreopoulos W."/>
            <person name="Pangilinan J."/>
            <person name="LaButti K."/>
            <person name="Riley R."/>
            <person name="Lipzen A."/>
            <person name="Clum A."/>
            <person name="Drula E."/>
            <person name="Henrissat B."/>
            <person name="Kohler A."/>
            <person name="Grigoriev I.V."/>
            <person name="Martin F.M."/>
            <person name="Hacquard S."/>
        </authorList>
    </citation>
    <scope>NUCLEOTIDE SEQUENCE</scope>
    <source>
        <strain evidence="2">MPI-CAGE-CH-0235</strain>
    </source>
</reference>
<keyword evidence="3" id="KW-1185">Reference proteome</keyword>
<comment type="caution">
    <text evidence="2">The sequence shown here is derived from an EMBL/GenBank/DDBJ whole genome shotgun (WGS) entry which is preliminary data.</text>
</comment>